<dbReference type="Pfam" id="PF13625">
    <property type="entry name" value="Helicase_C_3"/>
    <property type="match status" value="1"/>
</dbReference>
<evidence type="ECO:0000259" key="1">
    <source>
        <dbReference type="Pfam" id="PF13625"/>
    </source>
</evidence>
<keyword evidence="2" id="KW-0067">ATP-binding</keyword>
<dbReference type="EMBL" id="CP146203">
    <property type="protein sequence ID" value="XBH21818.1"/>
    <property type="molecule type" value="Genomic_DNA"/>
</dbReference>
<keyword evidence="2" id="KW-0378">Hydrolase</keyword>
<keyword evidence="2" id="KW-0347">Helicase</keyword>
<dbReference type="AlphaFoldDB" id="A0AAU7DVE9"/>
<reference evidence="2" key="1">
    <citation type="submission" date="2024-02" db="EMBL/GenBank/DDBJ databases">
        <title>Tomenella chthoni gen. nov. sp. nov., a member of the family Jonesiaceae isolated from bat guano.</title>
        <authorList>
            <person name="Miller S.L."/>
            <person name="King J."/>
            <person name="Sankaranarayanan K."/>
            <person name="Lawson P.A."/>
        </authorList>
    </citation>
    <scope>NUCLEOTIDE SEQUENCE</scope>
    <source>
        <strain evidence="2">BS-20</strain>
    </source>
</reference>
<organism evidence="2">
    <name type="scientific">Jonesiaceae bacterium BS-20</name>
    <dbReference type="NCBI Taxonomy" id="3120821"/>
    <lineage>
        <taxon>Bacteria</taxon>
        <taxon>Bacillati</taxon>
        <taxon>Actinomycetota</taxon>
        <taxon>Actinomycetes</taxon>
        <taxon>Micrococcales</taxon>
        <taxon>Jonesiaceae</taxon>
    </lineage>
</organism>
<protein>
    <submittedName>
        <fullName evidence="2">Helicase-associated domain-containing protein</fullName>
    </submittedName>
</protein>
<keyword evidence="2" id="KW-0547">Nucleotide-binding</keyword>
<name>A0AAU7DVE9_9MICO</name>
<dbReference type="GO" id="GO:0004386">
    <property type="term" value="F:helicase activity"/>
    <property type="evidence" value="ECO:0007669"/>
    <property type="project" value="UniProtKB-KW"/>
</dbReference>
<proteinExistence type="predicted"/>
<feature type="domain" description="Helicase XPB/Ssl2 N-terminal" evidence="1">
    <location>
        <begin position="488"/>
        <end position="605"/>
    </location>
</feature>
<accession>A0AAU7DVE9</accession>
<sequence length="804" mass="84808">MATFSDSIRFAQQDRLVRLLQLRPDLASPSPGTLYSLAARATNSHSMTRAMAGLDNSQLQVLESVVVLATLHEQVTSDLVCVAILGAPSSSDAPGPDQGTETQDPRERQTILDAIAHLSDLALLWAPEPGILRGAAGIEEAFDRFPAGFGPLGVHPTPALPLPTTAPVQASAILQAMLWGPPVGLVPANLFEQQNSHAEPATSGALRWLLTHHYLELIDPTHVSLPRQVAYGLRHNRTHRGLATPPAVTSATGFVADPQIQTESASAAADLVRQVAELISAWEAEPSPALRSGGLPVREVKQLSNALDLTAAQLQMISEFALAAKLVRASDSASQVFAPTVQVDAWLQKDLTARWEQLVLAWLNSSRMTWQIGQLDDRAQTIAALHPANHQTGVVRLRAAVLKVLANHPGQSLSAAEVSEHLAWQTPRALPPMDWVAGILAEAAALGVTGAGALLPGLLVPAESGTGWAFTPAKALGAALPKPVQEIFIQGDLTAMVPGWPVAALDALLSECAQVESRGGALTVRFTPASITKAFDSGRSAQGLLQELQMYSLTPIPQPLEYLILDVARNHGRVRVGSVSTYIRISDPVIMASVLGSPAFAAAGVFALGSDVLGATADVSTVLALLREAKLAPAVEDHTGQIITADRLTPQTRLPVAPARSEATLGLPAHPVPAATILADKRLVPSTDLSQLVGQLVSATDSEQPMVLDTAVATVDSAIDTAPPAVREAPAQTGQTLLVLREAIDAGQELWLELADSKGRITRRKLKPLSIDSGRLRAADLARESELTVSVHRVAGAQAVDNEN</sequence>
<gene>
    <name evidence="2" type="ORF">V5R04_00905</name>
</gene>
<dbReference type="InterPro" id="IPR032830">
    <property type="entry name" value="XPB/Ssl2_N"/>
</dbReference>
<evidence type="ECO:0000313" key="2">
    <source>
        <dbReference type="EMBL" id="XBH21818.1"/>
    </source>
</evidence>